<evidence type="ECO:0000313" key="2">
    <source>
        <dbReference type="Proteomes" id="UP000039046"/>
    </source>
</evidence>
<organism evidence="1 2">
    <name type="scientific">[Torrubiella] hemipterigena</name>
    <dbReference type="NCBI Taxonomy" id="1531966"/>
    <lineage>
        <taxon>Eukaryota</taxon>
        <taxon>Fungi</taxon>
        <taxon>Dikarya</taxon>
        <taxon>Ascomycota</taxon>
        <taxon>Pezizomycotina</taxon>
        <taxon>Sordariomycetes</taxon>
        <taxon>Hypocreomycetidae</taxon>
        <taxon>Hypocreales</taxon>
        <taxon>Clavicipitaceae</taxon>
        <taxon>Clavicipitaceae incertae sedis</taxon>
        <taxon>'Torrubiella' clade</taxon>
    </lineage>
</organism>
<gene>
    <name evidence="1" type="ORF">VHEMI04075</name>
</gene>
<name>A0A0A1TFD0_9HYPO</name>
<dbReference type="EMBL" id="CDHN01000002">
    <property type="protein sequence ID" value="CEJ86328.1"/>
    <property type="molecule type" value="Genomic_DNA"/>
</dbReference>
<dbReference type="STRING" id="1531966.A0A0A1TFD0"/>
<accession>A0A0A1TFD0</accession>
<keyword evidence="2" id="KW-1185">Reference proteome</keyword>
<dbReference type="Proteomes" id="UP000039046">
    <property type="component" value="Unassembled WGS sequence"/>
</dbReference>
<dbReference type="AlphaFoldDB" id="A0A0A1TFD0"/>
<reference evidence="1 2" key="1">
    <citation type="journal article" date="2015" name="Genome Announc.">
        <title>Draft Genome Sequence and Gene Annotation of the Entomopathogenic Fungus Verticillium hemipterigenum.</title>
        <authorList>
            <person name="Horn F."/>
            <person name="Habel A."/>
            <person name="Scharf D.H."/>
            <person name="Dworschak J."/>
            <person name="Brakhage A.A."/>
            <person name="Guthke R."/>
            <person name="Hertweck C."/>
            <person name="Linde J."/>
        </authorList>
    </citation>
    <scope>NUCLEOTIDE SEQUENCE [LARGE SCALE GENOMIC DNA]</scope>
</reference>
<dbReference type="HOGENOM" id="CLU_2051297_0_0_1"/>
<evidence type="ECO:0000313" key="1">
    <source>
        <dbReference type="EMBL" id="CEJ86328.1"/>
    </source>
</evidence>
<sequence length="120" mass="13749">MGRDNQDRGGSKVGKLKRVEGALHSVPFLESHQDRGHRAKQDDFERFTTLMLPSEIMGRREPSLAGPLAEYRPTGKSEKLLQYIDSNWRINNTLIDYDFANRSREQGDGDQLQLDVHPLK</sequence>
<proteinExistence type="predicted"/>
<protein>
    <submittedName>
        <fullName evidence="1">Uncharacterized protein</fullName>
    </submittedName>
</protein>